<dbReference type="HOGENOM" id="CLU_1589103_0_0_1"/>
<reference evidence="2" key="2">
    <citation type="submission" date="2018-05" db="EMBL/GenBank/DDBJ databases">
        <title>OpunRS2 (Oryza punctata Reference Sequence Version 2).</title>
        <authorList>
            <person name="Zhang J."/>
            <person name="Kudrna D."/>
            <person name="Lee S."/>
            <person name="Talag J."/>
            <person name="Welchert J."/>
            <person name="Wing R.A."/>
        </authorList>
    </citation>
    <scope>NUCLEOTIDE SEQUENCE [LARGE SCALE GENOMIC DNA]</scope>
</reference>
<accession>A0A0E0ME39</accession>
<protein>
    <submittedName>
        <fullName evidence="2">Uncharacterized protein</fullName>
    </submittedName>
</protein>
<keyword evidence="3" id="KW-1185">Reference proteome</keyword>
<sequence length="168" mass="17999">MKYLHWRRPTDREDMFSLAAGLSIFNTQTSTHTHRSSSSPATLEVVVAPPKPPPRLLLPPSPYGHIGEWKEREGVEGEGRRGRALPVSNHRATGSALVAIAIAAMTAVAASRLDGATVAECTLRLEEATVTWRGGEDKVAAGSERGRGGRAGSPWPSGSPIYRSPLPR</sequence>
<proteinExistence type="predicted"/>
<evidence type="ECO:0000313" key="3">
    <source>
        <dbReference type="Proteomes" id="UP000026962"/>
    </source>
</evidence>
<evidence type="ECO:0000313" key="2">
    <source>
        <dbReference type="EnsemblPlants" id="OPUNC11G07420.1"/>
    </source>
</evidence>
<evidence type="ECO:0000256" key="1">
    <source>
        <dbReference type="SAM" id="MobiDB-lite"/>
    </source>
</evidence>
<feature type="region of interest" description="Disordered" evidence="1">
    <location>
        <begin position="133"/>
        <end position="168"/>
    </location>
</feature>
<organism evidence="2">
    <name type="scientific">Oryza punctata</name>
    <name type="common">Red rice</name>
    <dbReference type="NCBI Taxonomy" id="4537"/>
    <lineage>
        <taxon>Eukaryota</taxon>
        <taxon>Viridiplantae</taxon>
        <taxon>Streptophyta</taxon>
        <taxon>Embryophyta</taxon>
        <taxon>Tracheophyta</taxon>
        <taxon>Spermatophyta</taxon>
        <taxon>Magnoliopsida</taxon>
        <taxon>Liliopsida</taxon>
        <taxon>Poales</taxon>
        <taxon>Poaceae</taxon>
        <taxon>BOP clade</taxon>
        <taxon>Oryzoideae</taxon>
        <taxon>Oryzeae</taxon>
        <taxon>Oryzinae</taxon>
        <taxon>Oryza</taxon>
    </lineage>
</organism>
<reference evidence="2" key="1">
    <citation type="submission" date="2015-04" db="UniProtKB">
        <authorList>
            <consortium name="EnsemblPlants"/>
        </authorList>
    </citation>
    <scope>IDENTIFICATION</scope>
</reference>
<feature type="compositionally biased region" description="Basic and acidic residues" evidence="1">
    <location>
        <begin position="134"/>
        <end position="147"/>
    </location>
</feature>
<dbReference type="Gramene" id="OPUNC11G07420.1">
    <property type="protein sequence ID" value="OPUNC11G07420.1"/>
    <property type="gene ID" value="OPUNC11G07420"/>
</dbReference>
<dbReference type="EnsemblPlants" id="OPUNC11G07420.1">
    <property type="protein sequence ID" value="OPUNC11G07420.1"/>
    <property type="gene ID" value="OPUNC11G07420"/>
</dbReference>
<dbReference type="AlphaFoldDB" id="A0A0E0ME39"/>
<dbReference type="Proteomes" id="UP000026962">
    <property type="component" value="Chromosome 11"/>
</dbReference>
<name>A0A0E0ME39_ORYPU</name>